<dbReference type="EMBL" id="JBBPBM010000020">
    <property type="protein sequence ID" value="KAK8552614.1"/>
    <property type="molecule type" value="Genomic_DNA"/>
</dbReference>
<sequence>MLHALLLSLWHLWLMLLTKGTSFEVDVKPDMEVELDGVVSAADMDGDLNNLGALKDLMASFCHLGKSFGGKWITSPEGLNCLHISF</sequence>
<feature type="signal peptide" evidence="1">
    <location>
        <begin position="1"/>
        <end position="20"/>
    </location>
</feature>
<evidence type="ECO:0000313" key="3">
    <source>
        <dbReference type="Proteomes" id="UP001472677"/>
    </source>
</evidence>
<feature type="chain" id="PRO_5045163091" evidence="1">
    <location>
        <begin position="21"/>
        <end position="86"/>
    </location>
</feature>
<name>A0ABR2E5V4_9ROSI</name>
<accession>A0ABR2E5V4</accession>
<proteinExistence type="predicted"/>
<protein>
    <submittedName>
        <fullName evidence="2">Uncharacterized protein</fullName>
    </submittedName>
</protein>
<dbReference type="Proteomes" id="UP001472677">
    <property type="component" value="Unassembled WGS sequence"/>
</dbReference>
<organism evidence="2 3">
    <name type="scientific">Hibiscus sabdariffa</name>
    <name type="common">roselle</name>
    <dbReference type="NCBI Taxonomy" id="183260"/>
    <lineage>
        <taxon>Eukaryota</taxon>
        <taxon>Viridiplantae</taxon>
        <taxon>Streptophyta</taxon>
        <taxon>Embryophyta</taxon>
        <taxon>Tracheophyta</taxon>
        <taxon>Spermatophyta</taxon>
        <taxon>Magnoliopsida</taxon>
        <taxon>eudicotyledons</taxon>
        <taxon>Gunneridae</taxon>
        <taxon>Pentapetalae</taxon>
        <taxon>rosids</taxon>
        <taxon>malvids</taxon>
        <taxon>Malvales</taxon>
        <taxon>Malvaceae</taxon>
        <taxon>Malvoideae</taxon>
        <taxon>Hibiscus</taxon>
    </lineage>
</organism>
<evidence type="ECO:0000313" key="2">
    <source>
        <dbReference type="EMBL" id="KAK8552614.1"/>
    </source>
</evidence>
<keyword evidence="3" id="KW-1185">Reference proteome</keyword>
<reference evidence="2 3" key="1">
    <citation type="journal article" date="2024" name="G3 (Bethesda)">
        <title>Genome assembly of Hibiscus sabdariffa L. provides insights into metabolisms of medicinal natural products.</title>
        <authorList>
            <person name="Kim T."/>
        </authorList>
    </citation>
    <scope>NUCLEOTIDE SEQUENCE [LARGE SCALE GENOMIC DNA]</scope>
    <source>
        <strain evidence="2">TK-2024</strain>
        <tissue evidence="2">Old leaves</tissue>
    </source>
</reference>
<keyword evidence="1" id="KW-0732">Signal</keyword>
<comment type="caution">
    <text evidence="2">The sequence shown here is derived from an EMBL/GenBank/DDBJ whole genome shotgun (WGS) entry which is preliminary data.</text>
</comment>
<gene>
    <name evidence="2" type="ORF">V6N12_041199</name>
</gene>
<evidence type="ECO:0000256" key="1">
    <source>
        <dbReference type="SAM" id="SignalP"/>
    </source>
</evidence>